<dbReference type="PANTHER" id="PTHR47577">
    <property type="entry name" value="THAP DOMAIN-CONTAINING PROTEIN 6"/>
    <property type="match status" value="1"/>
</dbReference>
<gene>
    <name evidence="2" type="ORF">HPB48_008648</name>
</gene>
<evidence type="ECO:0000259" key="1">
    <source>
        <dbReference type="Pfam" id="PF21789"/>
    </source>
</evidence>
<feature type="domain" description="Transposable element P transposase-like RNase H C-terminal" evidence="1">
    <location>
        <begin position="4"/>
        <end position="32"/>
    </location>
</feature>
<dbReference type="PANTHER" id="PTHR47577:SF2">
    <property type="entry name" value="THAP DOMAIN CONTAINING 9"/>
    <property type="match status" value="1"/>
</dbReference>
<proteinExistence type="predicted"/>
<dbReference type="Pfam" id="PF21789">
    <property type="entry name" value="TNP-like_RNaseH_C"/>
    <property type="match status" value="1"/>
</dbReference>
<protein>
    <recommendedName>
        <fullName evidence="1">Transposable element P transposase-like RNase H C-terminal domain-containing protein</fullName>
    </recommendedName>
</protein>
<dbReference type="OrthoDB" id="6763795at2759"/>
<keyword evidence="3" id="KW-1185">Reference proteome</keyword>
<dbReference type="InterPro" id="IPR048367">
    <property type="entry name" value="TNP-like_RNaseH_C"/>
</dbReference>
<evidence type="ECO:0000313" key="2">
    <source>
        <dbReference type="EMBL" id="KAH9360588.1"/>
    </source>
</evidence>
<dbReference type="EMBL" id="JABSTR010000001">
    <property type="protein sequence ID" value="KAH9360588.1"/>
    <property type="molecule type" value="Genomic_DNA"/>
</dbReference>
<accession>A0A9J6FEK2</accession>
<name>A0A9J6FEK2_HAELO</name>
<comment type="caution">
    <text evidence="2">The sequence shown here is derived from an EMBL/GenBank/DDBJ whole genome shotgun (WGS) entry which is preliminary data.</text>
</comment>
<dbReference type="AlphaFoldDB" id="A0A9J6FEK2"/>
<reference evidence="2 3" key="1">
    <citation type="journal article" date="2020" name="Cell">
        <title>Large-Scale Comparative Analyses of Tick Genomes Elucidate Their Genetic Diversity and Vector Capacities.</title>
        <authorList>
            <consortium name="Tick Genome and Microbiome Consortium (TIGMIC)"/>
            <person name="Jia N."/>
            <person name="Wang J."/>
            <person name="Shi W."/>
            <person name="Du L."/>
            <person name="Sun Y."/>
            <person name="Zhan W."/>
            <person name="Jiang J.F."/>
            <person name="Wang Q."/>
            <person name="Zhang B."/>
            <person name="Ji P."/>
            <person name="Bell-Sakyi L."/>
            <person name="Cui X.M."/>
            <person name="Yuan T.T."/>
            <person name="Jiang B.G."/>
            <person name="Yang W.F."/>
            <person name="Lam T.T."/>
            <person name="Chang Q.C."/>
            <person name="Ding S.J."/>
            <person name="Wang X.J."/>
            <person name="Zhu J.G."/>
            <person name="Ruan X.D."/>
            <person name="Zhao L."/>
            <person name="Wei J.T."/>
            <person name="Ye R.Z."/>
            <person name="Que T.C."/>
            <person name="Du C.H."/>
            <person name="Zhou Y.H."/>
            <person name="Cheng J.X."/>
            <person name="Dai P.F."/>
            <person name="Guo W.B."/>
            <person name="Han X.H."/>
            <person name="Huang E.J."/>
            <person name="Li L.F."/>
            <person name="Wei W."/>
            <person name="Gao Y.C."/>
            <person name="Liu J.Z."/>
            <person name="Shao H.Z."/>
            <person name="Wang X."/>
            <person name="Wang C.C."/>
            <person name="Yang T.C."/>
            <person name="Huo Q.B."/>
            <person name="Li W."/>
            <person name="Chen H.Y."/>
            <person name="Chen S.E."/>
            <person name="Zhou L.G."/>
            <person name="Ni X.B."/>
            <person name="Tian J.H."/>
            <person name="Sheng Y."/>
            <person name="Liu T."/>
            <person name="Pan Y.S."/>
            <person name="Xia L.Y."/>
            <person name="Li J."/>
            <person name="Zhao F."/>
            <person name="Cao W.C."/>
        </authorList>
    </citation>
    <scope>NUCLEOTIDE SEQUENCE [LARGE SCALE GENOMIC DNA]</scope>
    <source>
        <tissue evidence="2">Larvae</tissue>
    </source>
</reference>
<organism evidence="2 3">
    <name type="scientific">Haemaphysalis longicornis</name>
    <name type="common">Bush tick</name>
    <dbReference type="NCBI Taxonomy" id="44386"/>
    <lineage>
        <taxon>Eukaryota</taxon>
        <taxon>Metazoa</taxon>
        <taxon>Ecdysozoa</taxon>
        <taxon>Arthropoda</taxon>
        <taxon>Chelicerata</taxon>
        <taxon>Arachnida</taxon>
        <taxon>Acari</taxon>
        <taxon>Parasitiformes</taxon>
        <taxon>Ixodida</taxon>
        <taxon>Ixodoidea</taxon>
        <taxon>Ixodidae</taxon>
        <taxon>Haemaphysalinae</taxon>
        <taxon>Haemaphysalis</taxon>
    </lineage>
</organism>
<dbReference type="Proteomes" id="UP000821853">
    <property type="component" value="Chromosome 1"/>
</dbReference>
<sequence length="259" mass="29001">MTSRLSQDPLENFFGIIRQSFGSNNHPTPTQFLIVVNCLSFYNLAKVVGTGNAEQVQGSEDFSSLLSAHDVGVRDTSVSTLDTFIESGDLASAERLLHKVPVDHKECLEQRSDSRLVHYMAGYVARKFLSRSNCEKCKGSLLDSSVNKDETCQFTVICDKGGLLYPSQAVFKAVKQLEDIFTVHFSQEKLCSDSILDVMSLVKLQFGESIGCSQHEDSLTTELIKFYVLTRLHFYARGLNQSRADRRKKKLHGKISRCS</sequence>
<evidence type="ECO:0000313" key="3">
    <source>
        <dbReference type="Proteomes" id="UP000821853"/>
    </source>
</evidence>
<dbReference type="VEuPathDB" id="VectorBase:HLOH_050216"/>